<dbReference type="Gene3D" id="3.20.20.80">
    <property type="entry name" value="Glycosidases"/>
    <property type="match status" value="1"/>
</dbReference>
<evidence type="ECO:0000256" key="7">
    <source>
        <dbReference type="ARBA" id="ARBA00022989"/>
    </source>
</evidence>
<feature type="compositionally biased region" description="Polar residues" evidence="16">
    <location>
        <begin position="506"/>
        <end position="520"/>
    </location>
</feature>
<keyword evidence="6" id="KW-0735">Signal-anchor</keyword>
<dbReference type="EC" id="3.2.1.58" evidence="14"/>
<evidence type="ECO:0000256" key="15">
    <source>
        <dbReference type="ARBA" id="ARBA00041260"/>
    </source>
</evidence>
<evidence type="ECO:0000256" key="11">
    <source>
        <dbReference type="ARBA" id="ARBA00023316"/>
    </source>
</evidence>
<dbReference type="GO" id="GO:0071555">
    <property type="term" value="P:cell wall organization"/>
    <property type="evidence" value="ECO:0007669"/>
    <property type="project" value="UniProtKB-KW"/>
</dbReference>
<keyword evidence="19" id="KW-1185">Reference proteome</keyword>
<dbReference type="GO" id="GO:0009251">
    <property type="term" value="P:glucan catabolic process"/>
    <property type="evidence" value="ECO:0007669"/>
    <property type="project" value="TreeGrafter"/>
</dbReference>
<protein>
    <recommendedName>
        <fullName evidence="14">glucan 1,3-beta-glucosidase</fullName>
        <ecNumber evidence="14">3.2.1.58</ecNumber>
    </recommendedName>
    <alternativeName>
        <fullName evidence="15">Exo-1,3-beta-glucanase D</fullName>
    </alternativeName>
</protein>
<dbReference type="PANTHER" id="PTHR31297">
    <property type="entry name" value="GLUCAN ENDO-1,6-BETA-GLUCOSIDASE B"/>
    <property type="match status" value="1"/>
</dbReference>
<gene>
    <name evidence="18" type="ORF">KVT40_006276</name>
</gene>
<comment type="subcellular location">
    <subcellularLocation>
        <location evidence="1">Cell membrane</location>
        <topology evidence="1">Single-pass type II membrane protein</topology>
    </subcellularLocation>
</comment>
<keyword evidence="3" id="KW-1003">Cell membrane</keyword>
<evidence type="ECO:0000256" key="1">
    <source>
        <dbReference type="ARBA" id="ARBA00004401"/>
    </source>
</evidence>
<evidence type="ECO:0000256" key="2">
    <source>
        <dbReference type="ARBA" id="ARBA00005641"/>
    </source>
</evidence>
<evidence type="ECO:0000256" key="10">
    <source>
        <dbReference type="ARBA" id="ARBA00023295"/>
    </source>
</evidence>
<dbReference type="Pfam" id="PF00150">
    <property type="entry name" value="Cellulase"/>
    <property type="match status" value="1"/>
</dbReference>
<dbReference type="OrthoDB" id="62120at2759"/>
<keyword evidence="4" id="KW-0812">Transmembrane</keyword>
<comment type="catalytic activity">
    <reaction evidence="12">
        <text>Successive hydrolysis of beta-D-glucose units from the non-reducing ends of (1-&gt;3)-beta-D-glucans, releasing alpha-glucose.</text>
        <dbReference type="EC" id="3.2.1.58"/>
    </reaction>
</comment>
<reference evidence="18" key="1">
    <citation type="submission" date="2021-07" db="EMBL/GenBank/DDBJ databases">
        <title>Elsinoe batatas strain:CRI-CJ2 Genome sequencing and assembly.</title>
        <authorList>
            <person name="Huang L."/>
        </authorList>
    </citation>
    <scope>NUCLEOTIDE SEQUENCE</scope>
    <source>
        <strain evidence="18">CRI-CJ2</strain>
    </source>
</reference>
<keyword evidence="8" id="KW-0472">Membrane</keyword>
<name>A0A8K0PBK1_9PEZI</name>
<accession>A0A8K0PBK1</accession>
<proteinExistence type="inferred from homology"/>
<comment type="caution">
    <text evidence="18">The sequence shown here is derived from an EMBL/GenBank/DDBJ whole genome shotgun (WGS) entry which is preliminary data.</text>
</comment>
<dbReference type="InterPro" id="IPR001547">
    <property type="entry name" value="Glyco_hydro_5"/>
</dbReference>
<dbReference type="InterPro" id="IPR050386">
    <property type="entry name" value="Glycosyl_hydrolase_5"/>
</dbReference>
<evidence type="ECO:0000313" key="18">
    <source>
        <dbReference type="EMBL" id="KAG8625875.1"/>
    </source>
</evidence>
<keyword evidence="5" id="KW-0378">Hydrolase</keyword>
<dbReference type="AlphaFoldDB" id="A0A8K0PBK1"/>
<keyword evidence="10" id="KW-0326">Glycosidase</keyword>
<comment type="similarity">
    <text evidence="2">Belongs to the glycosyl hydrolase 5 (cellulase A) family.</text>
</comment>
<dbReference type="SUPFAM" id="SSF51445">
    <property type="entry name" value="(Trans)glycosidases"/>
    <property type="match status" value="1"/>
</dbReference>
<evidence type="ECO:0000256" key="13">
    <source>
        <dbReference type="ARBA" id="ARBA00037126"/>
    </source>
</evidence>
<comment type="function">
    <text evidence="13">Glucosidase involved in the degradation of cellulosic biomass. Active on lichenan.</text>
</comment>
<evidence type="ECO:0000256" key="3">
    <source>
        <dbReference type="ARBA" id="ARBA00022475"/>
    </source>
</evidence>
<dbReference type="PANTHER" id="PTHR31297:SF34">
    <property type="entry name" value="GLUCAN 1,3-BETA-GLUCOSIDASE 2"/>
    <property type="match status" value="1"/>
</dbReference>
<feature type="region of interest" description="Disordered" evidence="16">
    <location>
        <begin position="506"/>
        <end position="561"/>
    </location>
</feature>
<feature type="compositionally biased region" description="Acidic residues" evidence="16">
    <location>
        <begin position="537"/>
        <end position="555"/>
    </location>
</feature>
<evidence type="ECO:0000256" key="12">
    <source>
        <dbReference type="ARBA" id="ARBA00036824"/>
    </source>
</evidence>
<evidence type="ECO:0000313" key="19">
    <source>
        <dbReference type="Proteomes" id="UP000809789"/>
    </source>
</evidence>
<dbReference type="GO" id="GO:0005576">
    <property type="term" value="C:extracellular region"/>
    <property type="evidence" value="ECO:0007669"/>
    <property type="project" value="TreeGrafter"/>
</dbReference>
<evidence type="ECO:0000256" key="16">
    <source>
        <dbReference type="SAM" id="MobiDB-lite"/>
    </source>
</evidence>
<dbReference type="GO" id="GO:0009986">
    <property type="term" value="C:cell surface"/>
    <property type="evidence" value="ECO:0007669"/>
    <property type="project" value="TreeGrafter"/>
</dbReference>
<dbReference type="GO" id="GO:0005886">
    <property type="term" value="C:plasma membrane"/>
    <property type="evidence" value="ECO:0007669"/>
    <property type="project" value="UniProtKB-SubCell"/>
</dbReference>
<dbReference type="Proteomes" id="UP000809789">
    <property type="component" value="Unassembled WGS sequence"/>
</dbReference>
<feature type="domain" description="Glycoside hydrolase family 5" evidence="17">
    <location>
        <begin position="606"/>
        <end position="850"/>
    </location>
</feature>
<evidence type="ECO:0000256" key="14">
    <source>
        <dbReference type="ARBA" id="ARBA00038929"/>
    </source>
</evidence>
<keyword evidence="11" id="KW-0961">Cell wall biogenesis/degradation</keyword>
<evidence type="ECO:0000256" key="5">
    <source>
        <dbReference type="ARBA" id="ARBA00022801"/>
    </source>
</evidence>
<dbReference type="InterPro" id="IPR017853">
    <property type="entry name" value="GH"/>
</dbReference>
<keyword evidence="7" id="KW-1133">Transmembrane helix</keyword>
<evidence type="ECO:0000256" key="8">
    <source>
        <dbReference type="ARBA" id="ARBA00023136"/>
    </source>
</evidence>
<organism evidence="18 19">
    <name type="scientific">Elsinoe batatas</name>
    <dbReference type="NCBI Taxonomy" id="2601811"/>
    <lineage>
        <taxon>Eukaryota</taxon>
        <taxon>Fungi</taxon>
        <taxon>Dikarya</taxon>
        <taxon>Ascomycota</taxon>
        <taxon>Pezizomycotina</taxon>
        <taxon>Dothideomycetes</taxon>
        <taxon>Dothideomycetidae</taxon>
        <taxon>Myriangiales</taxon>
        <taxon>Elsinoaceae</taxon>
        <taxon>Elsinoe</taxon>
    </lineage>
</organism>
<evidence type="ECO:0000256" key="6">
    <source>
        <dbReference type="ARBA" id="ARBA00022968"/>
    </source>
</evidence>
<evidence type="ECO:0000256" key="9">
    <source>
        <dbReference type="ARBA" id="ARBA00023180"/>
    </source>
</evidence>
<evidence type="ECO:0000259" key="17">
    <source>
        <dbReference type="Pfam" id="PF00150"/>
    </source>
</evidence>
<dbReference type="EMBL" id="JAESVG020000007">
    <property type="protein sequence ID" value="KAG8625875.1"/>
    <property type="molecule type" value="Genomic_DNA"/>
</dbReference>
<keyword evidence="9" id="KW-0325">Glycoprotein</keyword>
<sequence length="947" mass="105068">MEISIRSQDLYSPQLVAECLLRHYELLANLHMDLLRELDRSDSVIELFRCIPYLKDGWTFKWEVYFNSYPLSYLKIGAERLVCLTPYETPPPPDVICLTWGRYATVWSIDTKNGHIIPADGFRDSDAPEAADGDPWRCRKPVPIKPYFDDIYHNLRRLAYVPYMLNNNDSEGRLLLADEGDGKLDKIDVGRSESENQEDSDDADVPAAKIGVPVLTNVCAEGVAKSGKSRFNSFGEDPEVKIDKPLQTKVDRPPPREVTMAPIRTRSCRGSLAKRAVEFKTTTETAAPIFQRPSVTTRTITCDGGPAPQACLHYSSVIIRDPDLRLLTCDGLHDNPCPPRQLVEAPGFALLTNDQWYQRNSSHNKYRSAYKKPPTGPLARRDLADIPSIDELYVVETNTSRRTTSAELRDDFGLVQYANAGCSEEMGHGRTQPGGVAATSTDVLGVAAATGRTASSDNSESPNITLPPNFGTTYLTTWLALWSTTITALPVRPFVRDVSLSLDGNSVGYNSGTDSVTTLDPTIDPTSGLPATPSGDSDVDSDSDEVTDETTEIDSQEATTTTPDKIRGVNLGGWLLLEKWMTPEVFTGAFAEAKDQYTFDQIEGSQEALEKHWSTYITEQDIAKIASWGINTLRIPIGYWAYNHSDDTPYKTGADKYLKDALEWSRNNNLQVLIDLHGVPGSQNGFDNSGQAGQALWQKDNNMDAAVSALKQITSIYGTEEYSDVVWGIQLVNEPICWSNNIDPQKTHDWAKSTFQYLTSAEQVPYKIIMHDAFEGPKKWADLGKELNSNTASDPAFWIDTHLYQNQVDEDSQLTQEQHIEKACKWSSTNLIPDETQVPVIVGEFSAQTNVCVNPDGSSIAGKQCSTEGCQCSVDDMNTWRQPMKDATTKFLEAELDTFEASAAGWFLWSYKAPGTWGLANLMEHGILGETVTDRKFPGQCQQYSSA</sequence>
<evidence type="ECO:0000256" key="4">
    <source>
        <dbReference type="ARBA" id="ARBA00022692"/>
    </source>
</evidence>
<dbReference type="GO" id="GO:0004338">
    <property type="term" value="F:glucan exo-1,3-beta-glucosidase activity"/>
    <property type="evidence" value="ECO:0007669"/>
    <property type="project" value="UniProtKB-EC"/>
</dbReference>